<comment type="caution">
    <text evidence="2">The sequence shown here is derived from an EMBL/GenBank/DDBJ whole genome shotgun (WGS) entry which is preliminary data.</text>
</comment>
<sequence length="94" mass="9974">MRASSHSTESRSGGGARWRAAATEEEIAMEETMESGVLVAGSEKIRQRLSRGRAGGAPAIGREVVVADEEADVEDKGEKSFEAVDFPRVACCCS</sequence>
<dbReference type="Proteomes" id="UP000233551">
    <property type="component" value="Unassembled WGS sequence"/>
</dbReference>
<reference evidence="2 3" key="1">
    <citation type="submission" date="2017-11" db="EMBL/GenBank/DDBJ databases">
        <title>De-novo sequencing of pomegranate (Punica granatum L.) genome.</title>
        <authorList>
            <person name="Akparov Z."/>
            <person name="Amiraslanov A."/>
            <person name="Hajiyeva S."/>
            <person name="Abbasov M."/>
            <person name="Kaur K."/>
            <person name="Hamwieh A."/>
            <person name="Solovyev V."/>
            <person name="Salamov A."/>
            <person name="Braich B."/>
            <person name="Kosarev P."/>
            <person name="Mahmoud A."/>
            <person name="Hajiyev E."/>
            <person name="Babayeva S."/>
            <person name="Izzatullayeva V."/>
            <person name="Mammadov A."/>
            <person name="Mammadov A."/>
            <person name="Sharifova S."/>
            <person name="Ojaghi J."/>
            <person name="Eynullazada K."/>
            <person name="Bayramov B."/>
            <person name="Abdulazimova A."/>
            <person name="Shahmuradov I."/>
        </authorList>
    </citation>
    <scope>NUCLEOTIDE SEQUENCE [LARGE SCALE GENOMIC DNA]</scope>
    <source>
        <strain evidence="3">cv. AG2017</strain>
        <tissue evidence="2">Leaf</tissue>
    </source>
</reference>
<protein>
    <submittedName>
        <fullName evidence="2">Uncharacterized protein</fullName>
    </submittedName>
</protein>
<dbReference type="EMBL" id="PGOL01000464">
    <property type="protein sequence ID" value="PKI70283.1"/>
    <property type="molecule type" value="Genomic_DNA"/>
</dbReference>
<name>A0A2I0KPQ7_PUNGR</name>
<proteinExistence type="predicted"/>
<dbReference type="AlphaFoldDB" id="A0A2I0KPQ7"/>
<accession>A0A2I0KPQ7</accession>
<organism evidence="2 3">
    <name type="scientific">Punica granatum</name>
    <name type="common">Pomegranate</name>
    <dbReference type="NCBI Taxonomy" id="22663"/>
    <lineage>
        <taxon>Eukaryota</taxon>
        <taxon>Viridiplantae</taxon>
        <taxon>Streptophyta</taxon>
        <taxon>Embryophyta</taxon>
        <taxon>Tracheophyta</taxon>
        <taxon>Spermatophyta</taxon>
        <taxon>Magnoliopsida</taxon>
        <taxon>eudicotyledons</taxon>
        <taxon>Gunneridae</taxon>
        <taxon>Pentapetalae</taxon>
        <taxon>rosids</taxon>
        <taxon>malvids</taxon>
        <taxon>Myrtales</taxon>
        <taxon>Lythraceae</taxon>
        <taxon>Punica</taxon>
    </lineage>
</organism>
<evidence type="ECO:0000256" key="1">
    <source>
        <dbReference type="SAM" id="MobiDB-lite"/>
    </source>
</evidence>
<keyword evidence="3" id="KW-1185">Reference proteome</keyword>
<evidence type="ECO:0000313" key="3">
    <source>
        <dbReference type="Proteomes" id="UP000233551"/>
    </source>
</evidence>
<feature type="region of interest" description="Disordered" evidence="1">
    <location>
        <begin position="1"/>
        <end position="25"/>
    </location>
</feature>
<evidence type="ECO:0000313" key="2">
    <source>
        <dbReference type="EMBL" id="PKI70283.1"/>
    </source>
</evidence>
<gene>
    <name evidence="2" type="ORF">CRG98_009312</name>
</gene>